<feature type="compositionally biased region" description="Basic and acidic residues" evidence="1">
    <location>
        <begin position="118"/>
        <end position="129"/>
    </location>
</feature>
<dbReference type="Proteomes" id="UP001595945">
    <property type="component" value="Unassembled WGS sequence"/>
</dbReference>
<dbReference type="EMBL" id="JBHSHT010000001">
    <property type="protein sequence ID" value="MFC4823818.1"/>
    <property type="molecule type" value="Genomic_DNA"/>
</dbReference>
<comment type="caution">
    <text evidence="3">The sequence shown here is derived from an EMBL/GenBank/DDBJ whole genome shotgun (WGS) entry which is preliminary data.</text>
</comment>
<evidence type="ECO:0000259" key="2">
    <source>
        <dbReference type="Pfam" id="PF01882"/>
    </source>
</evidence>
<accession>A0ABD5PZH8</accession>
<keyword evidence="4" id="KW-1185">Reference proteome</keyword>
<proteinExistence type="predicted"/>
<dbReference type="PANTHER" id="PTHR33608:SF6">
    <property type="entry name" value="BLL2464 PROTEIN"/>
    <property type="match status" value="1"/>
</dbReference>
<dbReference type="PANTHER" id="PTHR33608">
    <property type="entry name" value="BLL2464 PROTEIN"/>
    <property type="match status" value="1"/>
</dbReference>
<feature type="region of interest" description="Disordered" evidence="1">
    <location>
        <begin position="99"/>
        <end position="202"/>
    </location>
</feature>
<dbReference type="InterPro" id="IPR002881">
    <property type="entry name" value="DUF58"/>
</dbReference>
<dbReference type="RefSeq" id="WP_254270399.1">
    <property type="nucleotide sequence ID" value="NZ_CP100401.1"/>
</dbReference>
<evidence type="ECO:0000313" key="4">
    <source>
        <dbReference type="Proteomes" id="UP001595945"/>
    </source>
</evidence>
<dbReference type="Pfam" id="PF01882">
    <property type="entry name" value="DUF58"/>
    <property type="match status" value="1"/>
</dbReference>
<sequence>MRAERRYWGVAVVGALLALSAVTLDRPVLLAGAAGIGGWLLSRQFDFVRASAAVRSDLRIEQDPDRGTTLTDQPVPVTLGARLAGPSALSLRVESRPPVSMRRVAGGDRTDAPVLRLPRGESSARRTDTYESPVAGDHAFDAPTVTAADPGGLFSQRFPHGPEATVSVDPRRPRDVHVGEGGERGERVLATDGDRSGRRTESGLEFAELRKYVTGDPARNIDWKTTARMGEPYVREYESQSRHATALVFDHRASLGQGPDGATKLDYLRQVALAVARNAREREDPVGLYAVGDEGPTELLGPEREDRRYEEVRRAIRESTATAAVGGSDLSVTPATARRRADDLDGDASEYATTLRPYFEAADRYVSQLGDHPLAETVRVARSRFRSADLNVLFTDDTDPVETVETVKLLQRGGSHVLVFVAPSVLFEPGGLADFERGYARYLEFEEFRRRLERLDRVTAFEVGPGDRVDAVLDDRRRRAEP</sequence>
<organism evidence="3 4">
    <name type="scientific">Halorussus aquaticus</name>
    <dbReference type="NCBI Taxonomy" id="2953748"/>
    <lineage>
        <taxon>Archaea</taxon>
        <taxon>Methanobacteriati</taxon>
        <taxon>Methanobacteriota</taxon>
        <taxon>Stenosarchaea group</taxon>
        <taxon>Halobacteria</taxon>
        <taxon>Halobacteriales</taxon>
        <taxon>Haladaptataceae</taxon>
        <taxon>Halorussus</taxon>
    </lineage>
</organism>
<dbReference type="AlphaFoldDB" id="A0ABD5PZH8"/>
<evidence type="ECO:0000313" key="3">
    <source>
        <dbReference type="EMBL" id="MFC4823818.1"/>
    </source>
</evidence>
<reference evidence="3 4" key="1">
    <citation type="journal article" date="2019" name="Int. J. Syst. Evol. Microbiol.">
        <title>The Global Catalogue of Microorganisms (GCM) 10K type strain sequencing project: providing services to taxonomists for standard genome sequencing and annotation.</title>
        <authorList>
            <consortium name="The Broad Institute Genomics Platform"/>
            <consortium name="The Broad Institute Genome Sequencing Center for Infectious Disease"/>
            <person name="Wu L."/>
            <person name="Ma J."/>
        </authorList>
    </citation>
    <scope>NUCLEOTIDE SEQUENCE [LARGE SCALE GENOMIC DNA]</scope>
    <source>
        <strain evidence="3 4">XZYJ18</strain>
    </source>
</reference>
<protein>
    <submittedName>
        <fullName evidence="3">DUF58 domain-containing protein</fullName>
    </submittedName>
</protein>
<evidence type="ECO:0000256" key="1">
    <source>
        <dbReference type="SAM" id="MobiDB-lite"/>
    </source>
</evidence>
<feature type="compositionally biased region" description="Basic and acidic residues" evidence="1">
    <location>
        <begin position="169"/>
        <end position="202"/>
    </location>
</feature>
<gene>
    <name evidence="3" type="ORF">ACFO9K_06050</name>
</gene>
<name>A0ABD5PZH8_9EURY</name>
<feature type="domain" description="DUF58" evidence="2">
    <location>
        <begin position="208"/>
        <end position="332"/>
    </location>
</feature>
<dbReference type="GeneID" id="73047078"/>